<evidence type="ECO:0000256" key="1">
    <source>
        <dbReference type="ARBA" id="ARBA00023172"/>
    </source>
</evidence>
<dbReference type="GO" id="GO:0003677">
    <property type="term" value="F:DNA binding"/>
    <property type="evidence" value="ECO:0007669"/>
    <property type="project" value="InterPro"/>
</dbReference>
<dbReference type="Proteomes" id="UP000239203">
    <property type="component" value="Unassembled WGS sequence"/>
</dbReference>
<accession>A0A2S6GH38</accession>
<dbReference type="InterPro" id="IPR011010">
    <property type="entry name" value="DNA_brk_join_enz"/>
</dbReference>
<dbReference type="SUPFAM" id="SSF56349">
    <property type="entry name" value="DNA breaking-rejoining enzymes"/>
    <property type="match status" value="1"/>
</dbReference>
<protein>
    <submittedName>
        <fullName evidence="2">Phage integrase family protein</fullName>
    </submittedName>
</protein>
<evidence type="ECO:0000313" key="2">
    <source>
        <dbReference type="EMBL" id="PPK64456.1"/>
    </source>
</evidence>
<dbReference type="EMBL" id="PTIX01000019">
    <property type="protein sequence ID" value="PPK64456.1"/>
    <property type="molecule type" value="Genomic_DNA"/>
</dbReference>
<comment type="caution">
    <text evidence="2">The sequence shown here is derived from an EMBL/GenBank/DDBJ whole genome shotgun (WGS) entry which is preliminary data.</text>
</comment>
<dbReference type="RefSeq" id="WP_342752311.1">
    <property type="nucleotide sequence ID" value="NZ_CP154825.1"/>
</dbReference>
<proteinExistence type="predicted"/>
<sequence>MTFRTFRRTVATLLDESGLTARQIADVLGHARPSMTQDVYMGRGAVSRVAADALGKVMGKR</sequence>
<dbReference type="Gene3D" id="1.10.443.10">
    <property type="entry name" value="Intergrase catalytic core"/>
    <property type="match status" value="1"/>
</dbReference>
<name>A0A2S6GH38_9PSEU</name>
<keyword evidence="1" id="KW-0233">DNA recombination</keyword>
<dbReference type="AlphaFoldDB" id="A0A2S6GH38"/>
<keyword evidence="3" id="KW-1185">Reference proteome</keyword>
<organism evidence="2 3">
    <name type="scientific">Actinokineospora auranticolor</name>
    <dbReference type="NCBI Taxonomy" id="155976"/>
    <lineage>
        <taxon>Bacteria</taxon>
        <taxon>Bacillati</taxon>
        <taxon>Actinomycetota</taxon>
        <taxon>Actinomycetes</taxon>
        <taxon>Pseudonocardiales</taxon>
        <taxon>Pseudonocardiaceae</taxon>
        <taxon>Actinokineospora</taxon>
    </lineage>
</organism>
<dbReference type="GO" id="GO:0015074">
    <property type="term" value="P:DNA integration"/>
    <property type="evidence" value="ECO:0007669"/>
    <property type="project" value="InterPro"/>
</dbReference>
<dbReference type="GO" id="GO:0006310">
    <property type="term" value="P:DNA recombination"/>
    <property type="evidence" value="ECO:0007669"/>
    <property type="project" value="UniProtKB-KW"/>
</dbReference>
<reference evidence="2 3" key="1">
    <citation type="submission" date="2018-02" db="EMBL/GenBank/DDBJ databases">
        <title>Genomic Encyclopedia of Archaeal and Bacterial Type Strains, Phase II (KMG-II): from individual species to whole genera.</title>
        <authorList>
            <person name="Goeker M."/>
        </authorList>
    </citation>
    <scope>NUCLEOTIDE SEQUENCE [LARGE SCALE GENOMIC DNA]</scope>
    <source>
        <strain evidence="2 3">YU 961-1</strain>
    </source>
</reference>
<gene>
    <name evidence="2" type="ORF">CLV40_11920</name>
</gene>
<evidence type="ECO:0000313" key="3">
    <source>
        <dbReference type="Proteomes" id="UP000239203"/>
    </source>
</evidence>
<dbReference type="InterPro" id="IPR013762">
    <property type="entry name" value="Integrase-like_cat_sf"/>
</dbReference>